<evidence type="ECO:0000256" key="2">
    <source>
        <dbReference type="ARBA" id="ARBA00022801"/>
    </source>
</evidence>
<keyword evidence="6" id="KW-1185">Reference proteome</keyword>
<organism evidence="5 6">
    <name type="scientific">Corynebacterium yudongzhengii</name>
    <dbReference type="NCBI Taxonomy" id="2080740"/>
    <lineage>
        <taxon>Bacteria</taxon>
        <taxon>Bacillati</taxon>
        <taxon>Actinomycetota</taxon>
        <taxon>Actinomycetes</taxon>
        <taxon>Mycobacteriales</taxon>
        <taxon>Corynebacteriaceae</taxon>
        <taxon>Corynebacterium</taxon>
    </lineage>
</organism>
<feature type="domain" description="Creatinase N-terminal" evidence="4">
    <location>
        <begin position="11"/>
        <end position="135"/>
    </location>
</feature>
<dbReference type="KEGG" id="cyz:C3B44_05180"/>
<dbReference type="InterPro" id="IPR001131">
    <property type="entry name" value="Peptidase_M24B_aminopep-P_CS"/>
</dbReference>
<feature type="domain" description="Peptidase M24" evidence="3">
    <location>
        <begin position="143"/>
        <end position="347"/>
    </location>
</feature>
<reference evidence="6" key="1">
    <citation type="submission" date="2018-04" db="EMBL/GenBank/DDBJ databases">
        <authorList>
            <person name="Liu S."/>
            <person name="Wang Z."/>
            <person name="Li J."/>
        </authorList>
    </citation>
    <scope>NUCLEOTIDE SEQUENCE [LARGE SCALE GENOMIC DNA]</scope>
    <source>
        <strain evidence="6">2189</strain>
    </source>
</reference>
<dbReference type="InterPro" id="IPR000994">
    <property type="entry name" value="Pept_M24"/>
</dbReference>
<evidence type="ECO:0000313" key="5">
    <source>
        <dbReference type="EMBL" id="PWC01999.1"/>
    </source>
</evidence>
<sequence>MAFVDNRFEERRRTVATELAERRIDKLLITHLVNLRYLTGFSGSNGALLLGAERSVALATDGRYQTQIAQEVPDIEARITRPVAPALLADVDGPQRVGIEADHLSVAEFEALQKACDEQVTLVPVRGLVEKQRRIKDAGEIEQLAEVAELAAAALRGMLADGAVRVGRTEREIAAELEYRMRTAGSERTSFDTIVASGLNSAKPHHGAEDRELVAGDLVTIDFGAHARGYNSDMTRTYAVGEPDDFSREIYEVVQRAQQAGVEAAIVGTPLVDVDAACRDVIEAAGYGEYFVHSTGHGVGMDVHEEPAASRNGEGELEDGMTVTIEPGIYVPGRGGVRIEDTVVVTEKGPRVITDLGRDLLVV</sequence>
<dbReference type="EMBL" id="QEEZ01000006">
    <property type="protein sequence ID" value="PWC01999.1"/>
    <property type="molecule type" value="Genomic_DNA"/>
</dbReference>
<evidence type="ECO:0000259" key="4">
    <source>
        <dbReference type="Pfam" id="PF01321"/>
    </source>
</evidence>
<accession>A0A2U1T7M6</accession>
<dbReference type="InterPro" id="IPR036005">
    <property type="entry name" value="Creatinase/aminopeptidase-like"/>
</dbReference>
<dbReference type="SUPFAM" id="SSF53092">
    <property type="entry name" value="Creatinase/prolidase N-terminal domain"/>
    <property type="match status" value="1"/>
</dbReference>
<protein>
    <submittedName>
        <fullName evidence="5">Aminopeptidase P family protein</fullName>
    </submittedName>
</protein>
<dbReference type="GO" id="GO:0046872">
    <property type="term" value="F:metal ion binding"/>
    <property type="evidence" value="ECO:0007669"/>
    <property type="project" value="UniProtKB-KW"/>
</dbReference>
<keyword evidence="2" id="KW-0378">Hydrolase</keyword>
<name>A0A2U1T7M6_9CORY</name>
<gene>
    <name evidence="5" type="ORF">DF222_03920</name>
</gene>
<dbReference type="GO" id="GO:0004177">
    <property type="term" value="F:aminopeptidase activity"/>
    <property type="evidence" value="ECO:0007669"/>
    <property type="project" value="UniProtKB-KW"/>
</dbReference>
<dbReference type="Gene3D" id="3.90.230.10">
    <property type="entry name" value="Creatinase/methionine aminopeptidase superfamily"/>
    <property type="match status" value="1"/>
</dbReference>
<dbReference type="SUPFAM" id="SSF55920">
    <property type="entry name" value="Creatinase/aminopeptidase"/>
    <property type="match status" value="1"/>
</dbReference>
<dbReference type="Gene3D" id="3.40.350.10">
    <property type="entry name" value="Creatinase/prolidase N-terminal domain"/>
    <property type="match status" value="1"/>
</dbReference>
<evidence type="ECO:0000256" key="1">
    <source>
        <dbReference type="ARBA" id="ARBA00022723"/>
    </source>
</evidence>
<dbReference type="PRINTS" id="PR00599">
    <property type="entry name" value="MAPEPTIDASE"/>
</dbReference>
<dbReference type="InterPro" id="IPR000587">
    <property type="entry name" value="Creatinase_N"/>
</dbReference>
<dbReference type="CDD" id="cd01092">
    <property type="entry name" value="APP-like"/>
    <property type="match status" value="1"/>
</dbReference>
<evidence type="ECO:0000259" key="3">
    <source>
        <dbReference type="Pfam" id="PF00557"/>
    </source>
</evidence>
<keyword evidence="5" id="KW-0031">Aminopeptidase</keyword>
<dbReference type="Pfam" id="PF00557">
    <property type="entry name" value="Peptidase_M24"/>
    <property type="match status" value="1"/>
</dbReference>
<dbReference type="InterPro" id="IPR050659">
    <property type="entry name" value="Peptidase_M24B"/>
</dbReference>
<dbReference type="RefSeq" id="WP_108431438.1">
    <property type="nucleotide sequence ID" value="NZ_CP026947.1"/>
</dbReference>
<dbReference type="PANTHER" id="PTHR46112">
    <property type="entry name" value="AMINOPEPTIDASE"/>
    <property type="match status" value="1"/>
</dbReference>
<dbReference type="InterPro" id="IPR029149">
    <property type="entry name" value="Creatin/AminoP/Spt16_N"/>
</dbReference>
<dbReference type="PANTHER" id="PTHR46112:SF8">
    <property type="entry name" value="CYTOPLASMIC PEPTIDASE PEPQ-RELATED"/>
    <property type="match status" value="1"/>
</dbReference>
<dbReference type="AlphaFoldDB" id="A0A2U1T7M6"/>
<evidence type="ECO:0000313" key="6">
    <source>
        <dbReference type="Proteomes" id="UP000244989"/>
    </source>
</evidence>
<dbReference type="Pfam" id="PF01321">
    <property type="entry name" value="Creatinase_N"/>
    <property type="match status" value="1"/>
</dbReference>
<dbReference type="InterPro" id="IPR001714">
    <property type="entry name" value="Pept_M24_MAP"/>
</dbReference>
<comment type="caution">
    <text evidence="5">The sequence shown here is derived from an EMBL/GenBank/DDBJ whole genome shotgun (WGS) entry which is preliminary data.</text>
</comment>
<dbReference type="OrthoDB" id="9806388at2"/>
<proteinExistence type="predicted"/>
<keyword evidence="5" id="KW-0645">Protease</keyword>
<dbReference type="Proteomes" id="UP000244989">
    <property type="component" value="Unassembled WGS sequence"/>
</dbReference>
<keyword evidence="1" id="KW-0479">Metal-binding</keyword>
<dbReference type="PROSITE" id="PS00491">
    <property type="entry name" value="PROLINE_PEPTIDASE"/>
    <property type="match status" value="1"/>
</dbReference>
<dbReference type="GO" id="GO:0008235">
    <property type="term" value="F:metalloexopeptidase activity"/>
    <property type="evidence" value="ECO:0007669"/>
    <property type="project" value="UniProtKB-ARBA"/>
</dbReference>